<name>A0A2T0SVB5_9PSEU</name>
<dbReference type="GO" id="GO:0004497">
    <property type="term" value="F:monooxygenase activity"/>
    <property type="evidence" value="ECO:0007669"/>
    <property type="project" value="UniProtKB-KW"/>
</dbReference>
<organism evidence="8 9">
    <name type="scientific">Umezawaea tangerina</name>
    <dbReference type="NCBI Taxonomy" id="84725"/>
    <lineage>
        <taxon>Bacteria</taxon>
        <taxon>Bacillati</taxon>
        <taxon>Actinomycetota</taxon>
        <taxon>Actinomycetes</taxon>
        <taxon>Pseudonocardiales</taxon>
        <taxon>Pseudonocardiaceae</taxon>
        <taxon>Umezawaea</taxon>
    </lineage>
</organism>
<keyword evidence="6 7" id="KW-0503">Monooxygenase</keyword>
<dbReference type="InterPro" id="IPR036396">
    <property type="entry name" value="Cyt_P450_sf"/>
</dbReference>
<evidence type="ECO:0000256" key="4">
    <source>
        <dbReference type="ARBA" id="ARBA00023002"/>
    </source>
</evidence>
<evidence type="ECO:0000256" key="1">
    <source>
        <dbReference type="ARBA" id="ARBA00010617"/>
    </source>
</evidence>
<dbReference type="PRINTS" id="PR00359">
    <property type="entry name" value="BP450"/>
</dbReference>
<keyword evidence="2 7" id="KW-0349">Heme</keyword>
<dbReference type="GO" id="GO:0020037">
    <property type="term" value="F:heme binding"/>
    <property type="evidence" value="ECO:0007669"/>
    <property type="project" value="InterPro"/>
</dbReference>
<dbReference type="InterPro" id="IPR002397">
    <property type="entry name" value="Cyt_P450_B"/>
</dbReference>
<proteinExistence type="inferred from homology"/>
<dbReference type="InterPro" id="IPR001128">
    <property type="entry name" value="Cyt_P450"/>
</dbReference>
<dbReference type="GO" id="GO:0016705">
    <property type="term" value="F:oxidoreductase activity, acting on paired donors, with incorporation or reduction of molecular oxygen"/>
    <property type="evidence" value="ECO:0007669"/>
    <property type="project" value="InterPro"/>
</dbReference>
<dbReference type="FunFam" id="1.10.630.10:FF:000018">
    <property type="entry name" value="Cytochrome P450 monooxygenase"/>
    <property type="match status" value="1"/>
</dbReference>
<evidence type="ECO:0000313" key="9">
    <source>
        <dbReference type="Proteomes" id="UP000239494"/>
    </source>
</evidence>
<evidence type="ECO:0000256" key="3">
    <source>
        <dbReference type="ARBA" id="ARBA00022723"/>
    </source>
</evidence>
<reference evidence="8 9" key="1">
    <citation type="submission" date="2018-03" db="EMBL/GenBank/DDBJ databases">
        <title>Genomic Encyclopedia of Archaeal and Bacterial Type Strains, Phase II (KMG-II): from individual species to whole genera.</title>
        <authorList>
            <person name="Goeker M."/>
        </authorList>
    </citation>
    <scope>NUCLEOTIDE SEQUENCE [LARGE SCALE GENOMIC DNA]</scope>
    <source>
        <strain evidence="8 9">DSM 44720</strain>
    </source>
</reference>
<comment type="similarity">
    <text evidence="1 7">Belongs to the cytochrome P450 family.</text>
</comment>
<dbReference type="Proteomes" id="UP000239494">
    <property type="component" value="Unassembled WGS sequence"/>
</dbReference>
<dbReference type="RefSeq" id="WP_106191668.1">
    <property type="nucleotide sequence ID" value="NZ_PVTF01000010.1"/>
</dbReference>
<dbReference type="PANTHER" id="PTHR46696">
    <property type="entry name" value="P450, PUTATIVE (EUROFUNG)-RELATED"/>
    <property type="match status" value="1"/>
</dbReference>
<dbReference type="AlphaFoldDB" id="A0A2T0SVB5"/>
<dbReference type="Gene3D" id="1.10.630.10">
    <property type="entry name" value="Cytochrome P450"/>
    <property type="match status" value="1"/>
</dbReference>
<dbReference type="InterPro" id="IPR017972">
    <property type="entry name" value="Cyt_P450_CS"/>
</dbReference>
<dbReference type="SUPFAM" id="SSF48264">
    <property type="entry name" value="Cytochrome P450"/>
    <property type="match status" value="1"/>
</dbReference>
<dbReference type="OrthoDB" id="142769at2"/>
<accession>A0A2T0SVB5</accession>
<keyword evidence="9" id="KW-1185">Reference proteome</keyword>
<evidence type="ECO:0000256" key="2">
    <source>
        <dbReference type="ARBA" id="ARBA00022617"/>
    </source>
</evidence>
<dbReference type="CDD" id="cd11029">
    <property type="entry name" value="CYP107-like"/>
    <property type="match status" value="1"/>
</dbReference>
<dbReference type="PROSITE" id="PS00086">
    <property type="entry name" value="CYTOCHROME_P450"/>
    <property type="match status" value="1"/>
</dbReference>
<dbReference type="Pfam" id="PF00067">
    <property type="entry name" value="p450"/>
    <property type="match status" value="1"/>
</dbReference>
<sequence length="404" mass="43279">MHPSEQVVTITAEFKADAPARYAELRELGPVHRSRFSTGLEGWLVVGHDAALDALVHPALVKNSAPSRDKLAAANYTNDRPGVGLGGNMLVSDPPDHTRLRKLVAGAFSPARTRALAPRVQRIADDLLDRLVPKGEADLVEAFTAPLPVAVISELLGVPEADRADFRRWSSLTLGAPSDPQREAALNLNRYLADLIAAKRRSPADDLLSALVAVRDEDDGRLSEVELVGTAVLLVVAGHETTVNLLGNAVVALLRDPAQADLLRGRPELVPGAVEEFLRYDSSVEHATPRFAAEDLVIAGTPVARGDVVMVALSSASRDMPVPDHGDPAELDVTRNGVRHLSFGHGIHYCLGAPLARLEAATALSTLLRRIPDLRAAAPLDELEWVPSGIMRGPLALPVRFTPR</sequence>
<evidence type="ECO:0000256" key="7">
    <source>
        <dbReference type="RuleBase" id="RU000461"/>
    </source>
</evidence>
<keyword evidence="5 7" id="KW-0408">Iron</keyword>
<evidence type="ECO:0000256" key="6">
    <source>
        <dbReference type="ARBA" id="ARBA00023033"/>
    </source>
</evidence>
<gene>
    <name evidence="8" type="ORF">CLV43_110163</name>
</gene>
<keyword evidence="4 7" id="KW-0560">Oxidoreductase</keyword>
<dbReference type="GO" id="GO:0005506">
    <property type="term" value="F:iron ion binding"/>
    <property type="evidence" value="ECO:0007669"/>
    <property type="project" value="InterPro"/>
</dbReference>
<keyword evidence="3 7" id="KW-0479">Metal-binding</keyword>
<dbReference type="PANTHER" id="PTHR46696:SF1">
    <property type="entry name" value="CYTOCHROME P450 YJIB-RELATED"/>
    <property type="match status" value="1"/>
</dbReference>
<comment type="caution">
    <text evidence="8">The sequence shown here is derived from an EMBL/GenBank/DDBJ whole genome shotgun (WGS) entry which is preliminary data.</text>
</comment>
<protein>
    <submittedName>
        <fullName evidence="8">Cytochrome P450</fullName>
    </submittedName>
</protein>
<dbReference type="EMBL" id="PVTF01000010">
    <property type="protein sequence ID" value="PRY37352.1"/>
    <property type="molecule type" value="Genomic_DNA"/>
</dbReference>
<evidence type="ECO:0000313" key="8">
    <source>
        <dbReference type="EMBL" id="PRY37352.1"/>
    </source>
</evidence>
<evidence type="ECO:0000256" key="5">
    <source>
        <dbReference type="ARBA" id="ARBA00023004"/>
    </source>
</evidence>